<reference evidence="2 3" key="4">
    <citation type="journal article" date="2011" name="BMC Genomics">
        <title>RNA-Seq improves annotation of protein-coding genes in the cucumber genome.</title>
        <authorList>
            <person name="Li Z."/>
            <person name="Zhang Z."/>
            <person name="Yan P."/>
            <person name="Huang S."/>
            <person name="Fei Z."/>
            <person name="Lin K."/>
        </authorList>
    </citation>
    <scope>NUCLEOTIDE SEQUENCE [LARGE SCALE GENOMIC DNA]</scope>
    <source>
        <strain evidence="3">cv. 9930</strain>
    </source>
</reference>
<organism evidence="2 3">
    <name type="scientific">Cucumis sativus</name>
    <name type="common">Cucumber</name>
    <dbReference type="NCBI Taxonomy" id="3659"/>
    <lineage>
        <taxon>Eukaryota</taxon>
        <taxon>Viridiplantae</taxon>
        <taxon>Streptophyta</taxon>
        <taxon>Embryophyta</taxon>
        <taxon>Tracheophyta</taxon>
        <taxon>Spermatophyta</taxon>
        <taxon>Magnoliopsida</taxon>
        <taxon>eudicotyledons</taxon>
        <taxon>Gunneridae</taxon>
        <taxon>Pentapetalae</taxon>
        <taxon>rosids</taxon>
        <taxon>fabids</taxon>
        <taxon>Cucurbitales</taxon>
        <taxon>Cucurbitaceae</taxon>
        <taxon>Benincaseae</taxon>
        <taxon>Cucumis</taxon>
    </lineage>
</organism>
<reference evidence="2 3" key="2">
    <citation type="journal article" date="2009" name="PLoS ONE">
        <title>An integrated genetic and cytogenetic map of the cucumber genome.</title>
        <authorList>
            <person name="Ren Y."/>
            <person name="Zhang Z."/>
            <person name="Liu J."/>
            <person name="Staub J.E."/>
            <person name="Han Y."/>
            <person name="Cheng Z."/>
            <person name="Li X."/>
            <person name="Lu J."/>
            <person name="Miao H."/>
            <person name="Kang H."/>
            <person name="Xie B."/>
            <person name="Gu X."/>
            <person name="Wang X."/>
            <person name="Du Y."/>
            <person name="Jin W."/>
            <person name="Huang S."/>
        </authorList>
    </citation>
    <scope>NUCLEOTIDE SEQUENCE [LARGE SCALE GENOMIC DNA]</scope>
    <source>
        <strain evidence="3">cv. 9930</strain>
    </source>
</reference>
<dbReference type="Gramene" id="KGN51250">
    <property type="protein sequence ID" value="KGN51250"/>
    <property type="gene ID" value="Csa_5G504120"/>
</dbReference>
<feature type="compositionally biased region" description="Low complexity" evidence="1">
    <location>
        <begin position="86"/>
        <end position="98"/>
    </location>
</feature>
<dbReference type="AlphaFoldDB" id="A0A0A0KNM7"/>
<reference evidence="2 3" key="1">
    <citation type="journal article" date="2009" name="Nat. Genet.">
        <title>The genome of the cucumber, Cucumis sativus L.</title>
        <authorList>
            <person name="Huang S."/>
            <person name="Li R."/>
            <person name="Zhang Z."/>
            <person name="Li L."/>
            <person name="Gu X."/>
            <person name="Fan W."/>
            <person name="Lucas W.J."/>
            <person name="Wang X."/>
            <person name="Xie B."/>
            <person name="Ni P."/>
            <person name="Ren Y."/>
            <person name="Zhu H."/>
            <person name="Li J."/>
            <person name="Lin K."/>
            <person name="Jin W."/>
            <person name="Fei Z."/>
            <person name="Li G."/>
            <person name="Staub J."/>
            <person name="Kilian A."/>
            <person name="van der Vossen E.A."/>
            <person name="Wu Y."/>
            <person name="Guo J."/>
            <person name="He J."/>
            <person name="Jia Z."/>
            <person name="Ren Y."/>
            <person name="Tian G."/>
            <person name="Lu Y."/>
            <person name="Ruan J."/>
            <person name="Qian W."/>
            <person name="Wang M."/>
            <person name="Huang Q."/>
            <person name="Li B."/>
            <person name="Xuan Z."/>
            <person name="Cao J."/>
            <person name="Asan"/>
            <person name="Wu Z."/>
            <person name="Zhang J."/>
            <person name="Cai Q."/>
            <person name="Bai Y."/>
            <person name="Zhao B."/>
            <person name="Han Y."/>
            <person name="Li Y."/>
            <person name="Li X."/>
            <person name="Wang S."/>
            <person name="Shi Q."/>
            <person name="Liu S."/>
            <person name="Cho W.K."/>
            <person name="Kim J.Y."/>
            <person name="Xu Y."/>
            <person name="Heller-Uszynska K."/>
            <person name="Miao H."/>
            <person name="Cheng Z."/>
            <person name="Zhang S."/>
            <person name="Wu J."/>
            <person name="Yang Y."/>
            <person name="Kang H."/>
            <person name="Li M."/>
            <person name="Liang H."/>
            <person name="Ren X."/>
            <person name="Shi Z."/>
            <person name="Wen M."/>
            <person name="Jian M."/>
            <person name="Yang H."/>
            <person name="Zhang G."/>
            <person name="Yang Z."/>
            <person name="Chen R."/>
            <person name="Liu S."/>
            <person name="Li J."/>
            <person name="Ma L."/>
            <person name="Liu H."/>
            <person name="Zhou Y."/>
            <person name="Zhao J."/>
            <person name="Fang X."/>
            <person name="Li G."/>
            <person name="Fang L."/>
            <person name="Li Y."/>
            <person name="Liu D."/>
            <person name="Zheng H."/>
            <person name="Zhang Y."/>
            <person name="Qin N."/>
            <person name="Li Z."/>
            <person name="Yang G."/>
            <person name="Yang S."/>
            <person name="Bolund L."/>
            <person name="Kristiansen K."/>
            <person name="Zheng H."/>
            <person name="Li S."/>
            <person name="Zhang X."/>
            <person name="Yang H."/>
            <person name="Wang J."/>
            <person name="Sun R."/>
            <person name="Zhang B."/>
            <person name="Jiang S."/>
            <person name="Wang J."/>
            <person name="Du Y."/>
            <person name="Li S."/>
        </authorList>
    </citation>
    <scope>NUCLEOTIDE SEQUENCE [LARGE SCALE GENOMIC DNA]</scope>
    <source>
        <strain evidence="3">cv. 9930</strain>
    </source>
</reference>
<dbReference type="eggNOG" id="ENOG502QS0K">
    <property type="taxonomic scope" value="Eukaryota"/>
</dbReference>
<feature type="compositionally biased region" description="Basic and acidic residues" evidence="1">
    <location>
        <begin position="75"/>
        <end position="84"/>
    </location>
</feature>
<protein>
    <submittedName>
        <fullName evidence="2">Uncharacterized protein</fullName>
    </submittedName>
</protein>
<dbReference type="EMBL" id="CM002926">
    <property type="protein sequence ID" value="KGN51250.1"/>
    <property type="molecule type" value="Genomic_DNA"/>
</dbReference>
<gene>
    <name evidence="2" type="ORF">Csa_5G504120</name>
</gene>
<dbReference type="Proteomes" id="UP000029981">
    <property type="component" value="Chromosome 5"/>
</dbReference>
<evidence type="ECO:0000313" key="2">
    <source>
        <dbReference type="EMBL" id="KGN51250.1"/>
    </source>
</evidence>
<evidence type="ECO:0000313" key="3">
    <source>
        <dbReference type="Proteomes" id="UP000029981"/>
    </source>
</evidence>
<feature type="region of interest" description="Disordered" evidence="1">
    <location>
        <begin position="56"/>
        <end position="99"/>
    </location>
</feature>
<proteinExistence type="predicted"/>
<accession>A0A0A0KNM7</accession>
<sequence>MVIVIIGQCSFGTMLVGFKCVGLLASGYDTNPHIKKRRFPVVQHSSQILSVTIVSSSSAGTSSSALSNKNQDSVSDEKKGKSDTDSSSVQSLEQQESSFKNSVWEDMLVSSLASSYWKPMLE</sequence>
<feature type="compositionally biased region" description="Low complexity" evidence="1">
    <location>
        <begin position="56"/>
        <end position="67"/>
    </location>
</feature>
<reference evidence="2 3" key="3">
    <citation type="journal article" date="2010" name="BMC Genomics">
        <title>Transcriptome sequencing and comparative analysis of cucumber flowers with different sex types.</title>
        <authorList>
            <person name="Guo S."/>
            <person name="Zheng Y."/>
            <person name="Joung J.G."/>
            <person name="Liu S."/>
            <person name="Zhang Z."/>
            <person name="Crasta O.R."/>
            <person name="Sobral B.W."/>
            <person name="Xu Y."/>
            <person name="Huang S."/>
            <person name="Fei Z."/>
        </authorList>
    </citation>
    <scope>NUCLEOTIDE SEQUENCE [LARGE SCALE GENOMIC DNA]</scope>
    <source>
        <strain evidence="3">cv. 9930</strain>
    </source>
</reference>
<keyword evidence="3" id="KW-1185">Reference proteome</keyword>
<evidence type="ECO:0000256" key="1">
    <source>
        <dbReference type="SAM" id="MobiDB-lite"/>
    </source>
</evidence>
<name>A0A0A0KNM7_CUCSA</name>